<comment type="similarity">
    <text evidence="2">Belongs to the prokaryotic/mitochondrial release factor family.</text>
</comment>
<evidence type="ECO:0000256" key="4">
    <source>
        <dbReference type="ARBA" id="ARBA00023128"/>
    </source>
</evidence>
<evidence type="ECO:0000256" key="5">
    <source>
        <dbReference type="SAM" id="MobiDB-lite"/>
    </source>
</evidence>
<dbReference type="Pfam" id="PF00472">
    <property type="entry name" value="RF-1"/>
    <property type="match status" value="1"/>
</dbReference>
<dbReference type="GO" id="GO:0003747">
    <property type="term" value="F:translation release factor activity"/>
    <property type="evidence" value="ECO:0007669"/>
    <property type="project" value="InterPro"/>
</dbReference>
<dbReference type="FunFam" id="3.30.160.20:FF:000065">
    <property type="entry name" value="Peptidyl-tRNA hydrolase domain protein"/>
    <property type="match status" value="1"/>
</dbReference>
<dbReference type="InterPro" id="IPR052405">
    <property type="entry name" value="Mito_Transl_Release_Factor"/>
</dbReference>
<protein>
    <recommendedName>
        <fullName evidence="6">Prokaryotic-type class I peptide chain release factors domain-containing protein</fullName>
    </recommendedName>
</protein>
<gene>
    <name evidence="7" type="ORF">GP486_000183</name>
</gene>
<comment type="subcellular location">
    <subcellularLocation>
        <location evidence="1">Mitochondrion</location>
    </subcellularLocation>
</comment>
<reference evidence="7" key="1">
    <citation type="submission" date="2021-03" db="EMBL/GenBank/DDBJ databases">
        <title>Comparative genomics and phylogenomic investigation of the class Geoglossomycetes provide insights into ecological specialization and systematics.</title>
        <authorList>
            <person name="Melie T."/>
            <person name="Pirro S."/>
            <person name="Miller A.N."/>
            <person name="Quandt A."/>
        </authorList>
    </citation>
    <scope>NUCLEOTIDE SEQUENCE</scope>
    <source>
        <strain evidence="7">CAQ_001_2017</strain>
    </source>
</reference>
<name>A0A9P8RTS7_9PEZI</name>
<dbReference type="GO" id="GO:0005739">
    <property type="term" value="C:mitochondrion"/>
    <property type="evidence" value="ECO:0007669"/>
    <property type="project" value="UniProtKB-SubCell"/>
</dbReference>
<feature type="compositionally biased region" description="Basic residues" evidence="5">
    <location>
        <begin position="87"/>
        <end position="102"/>
    </location>
</feature>
<sequence>MPPRPTISEENIEESFLKGSGPGGQKINKTSSAVQLKHIPTGLIIKSQATRSRTQNRKIARRLMAEKLEETEKGPESRRAVKAEVAKKRKASKTKKARRKYRNLGERKAAADTGEEQDVDDEIDENDELQVKRR</sequence>
<dbReference type="AlphaFoldDB" id="A0A9P8RTS7"/>
<dbReference type="EMBL" id="JAGHQM010000010">
    <property type="protein sequence ID" value="KAH0566400.1"/>
    <property type="molecule type" value="Genomic_DNA"/>
</dbReference>
<evidence type="ECO:0000256" key="1">
    <source>
        <dbReference type="ARBA" id="ARBA00004173"/>
    </source>
</evidence>
<evidence type="ECO:0000259" key="6">
    <source>
        <dbReference type="Pfam" id="PF00472"/>
    </source>
</evidence>
<organism evidence="7 8">
    <name type="scientific">Trichoglossum hirsutum</name>
    <dbReference type="NCBI Taxonomy" id="265104"/>
    <lineage>
        <taxon>Eukaryota</taxon>
        <taxon>Fungi</taxon>
        <taxon>Dikarya</taxon>
        <taxon>Ascomycota</taxon>
        <taxon>Pezizomycotina</taxon>
        <taxon>Geoglossomycetes</taxon>
        <taxon>Geoglossales</taxon>
        <taxon>Geoglossaceae</taxon>
        <taxon>Trichoglossum</taxon>
    </lineage>
</organism>
<feature type="domain" description="Prokaryotic-type class I peptide chain release factors" evidence="6">
    <location>
        <begin position="6"/>
        <end position="102"/>
    </location>
</feature>
<dbReference type="GO" id="GO:0032543">
    <property type="term" value="P:mitochondrial translation"/>
    <property type="evidence" value="ECO:0007669"/>
    <property type="project" value="UniProtKB-ARBA"/>
</dbReference>
<feature type="region of interest" description="Disordered" evidence="5">
    <location>
        <begin position="66"/>
        <end position="134"/>
    </location>
</feature>
<dbReference type="PANTHER" id="PTHR46203">
    <property type="entry name" value="PROBABLE PEPTIDE CHAIN RELEASE FACTOR C12ORF65"/>
    <property type="match status" value="1"/>
</dbReference>
<dbReference type="Gene3D" id="3.30.160.20">
    <property type="match status" value="1"/>
</dbReference>
<dbReference type="PANTHER" id="PTHR46203:SF1">
    <property type="entry name" value="MITOCHONDRIAL TRANSLATION RELEASE FACTOR IN RESCUE"/>
    <property type="match status" value="1"/>
</dbReference>
<evidence type="ECO:0000256" key="2">
    <source>
        <dbReference type="ARBA" id="ARBA00010835"/>
    </source>
</evidence>
<dbReference type="SUPFAM" id="SSF75620">
    <property type="entry name" value="Release factor"/>
    <property type="match status" value="1"/>
</dbReference>
<accession>A0A9P8RTS7</accession>
<comment type="caution">
    <text evidence="7">The sequence shown here is derived from an EMBL/GenBank/DDBJ whole genome shotgun (WGS) entry which is preliminary data.</text>
</comment>
<keyword evidence="3" id="KW-0809">Transit peptide</keyword>
<dbReference type="InterPro" id="IPR045853">
    <property type="entry name" value="Pep_chain_release_fac_I_sf"/>
</dbReference>
<evidence type="ECO:0000313" key="8">
    <source>
        <dbReference type="Proteomes" id="UP000750711"/>
    </source>
</evidence>
<dbReference type="Proteomes" id="UP000750711">
    <property type="component" value="Unassembled WGS sequence"/>
</dbReference>
<proteinExistence type="inferred from homology"/>
<feature type="compositionally biased region" description="Basic and acidic residues" evidence="5">
    <location>
        <begin position="66"/>
        <end position="86"/>
    </location>
</feature>
<keyword evidence="8" id="KW-1185">Reference proteome</keyword>
<feature type="region of interest" description="Disordered" evidence="5">
    <location>
        <begin position="1"/>
        <end position="28"/>
    </location>
</feature>
<dbReference type="InterPro" id="IPR000352">
    <property type="entry name" value="Pep_chain_release_fac_I"/>
</dbReference>
<evidence type="ECO:0000313" key="7">
    <source>
        <dbReference type="EMBL" id="KAH0566400.1"/>
    </source>
</evidence>
<feature type="compositionally biased region" description="Acidic residues" evidence="5">
    <location>
        <begin position="113"/>
        <end position="128"/>
    </location>
</feature>
<keyword evidence="4" id="KW-0496">Mitochondrion</keyword>
<evidence type="ECO:0000256" key="3">
    <source>
        <dbReference type="ARBA" id="ARBA00022946"/>
    </source>
</evidence>